<dbReference type="InterPro" id="IPR016181">
    <property type="entry name" value="Acyl_CoA_acyltransferase"/>
</dbReference>
<dbReference type="InterPro" id="IPR020476">
    <property type="entry name" value="Nudix_hydrolase"/>
</dbReference>
<dbReference type="PROSITE" id="PS51462">
    <property type="entry name" value="NUDIX"/>
    <property type="match status" value="1"/>
</dbReference>
<dbReference type="KEGG" id="prv:G7070_16885"/>
<dbReference type="Proteomes" id="UP000501058">
    <property type="component" value="Chromosome"/>
</dbReference>
<dbReference type="RefSeq" id="WP_166234697.1">
    <property type="nucleotide sequence ID" value="NZ_CP049865.1"/>
</dbReference>
<proteinExistence type="inferred from homology"/>
<protein>
    <submittedName>
        <fullName evidence="6">NUDIX hydrolase</fullName>
    </submittedName>
</protein>
<accession>A0A6G7YA32</accession>
<evidence type="ECO:0000256" key="1">
    <source>
        <dbReference type="ARBA" id="ARBA00001946"/>
    </source>
</evidence>
<evidence type="ECO:0000256" key="4">
    <source>
        <dbReference type="RuleBase" id="RU003476"/>
    </source>
</evidence>
<dbReference type="InterPro" id="IPR015797">
    <property type="entry name" value="NUDIX_hydrolase-like_dom_sf"/>
</dbReference>
<evidence type="ECO:0000313" key="7">
    <source>
        <dbReference type="Proteomes" id="UP000501058"/>
    </source>
</evidence>
<dbReference type="AlphaFoldDB" id="A0A6G7YA32"/>
<dbReference type="Gene3D" id="3.40.630.30">
    <property type="match status" value="1"/>
</dbReference>
<dbReference type="SUPFAM" id="SSF55811">
    <property type="entry name" value="Nudix"/>
    <property type="match status" value="1"/>
</dbReference>
<dbReference type="InterPro" id="IPR020084">
    <property type="entry name" value="NUDIX_hydrolase_CS"/>
</dbReference>
<dbReference type="GO" id="GO:0016787">
    <property type="term" value="F:hydrolase activity"/>
    <property type="evidence" value="ECO:0007669"/>
    <property type="project" value="UniProtKB-KW"/>
</dbReference>
<comment type="cofactor">
    <cofactor evidence="1">
        <name>Mg(2+)</name>
        <dbReference type="ChEBI" id="CHEBI:18420"/>
    </cofactor>
</comment>
<dbReference type="EMBL" id="CP049865">
    <property type="protein sequence ID" value="QIK73630.1"/>
    <property type="molecule type" value="Genomic_DNA"/>
</dbReference>
<name>A0A6G7YA32_9ACTN</name>
<dbReference type="Gene3D" id="3.90.79.10">
    <property type="entry name" value="Nucleoside Triphosphate Pyrophosphohydrolase"/>
    <property type="match status" value="1"/>
</dbReference>
<reference evidence="6 7" key="1">
    <citation type="submission" date="2020-03" db="EMBL/GenBank/DDBJ databases">
        <title>Propioniciclava sp. nov., isolated from Hydrophilus acuminatus.</title>
        <authorList>
            <person name="Hyun D.-W."/>
            <person name="Bae J.-W."/>
        </authorList>
    </citation>
    <scope>NUCLEOTIDE SEQUENCE [LARGE SCALE GENOMIC DNA]</scope>
    <source>
        <strain evidence="6 7">HDW11</strain>
    </source>
</reference>
<organism evidence="6 7">
    <name type="scientific">Propioniciclava coleopterorum</name>
    <dbReference type="NCBI Taxonomy" id="2714937"/>
    <lineage>
        <taxon>Bacteria</taxon>
        <taxon>Bacillati</taxon>
        <taxon>Actinomycetota</taxon>
        <taxon>Actinomycetes</taxon>
        <taxon>Propionibacteriales</taxon>
        <taxon>Propionibacteriaceae</taxon>
        <taxon>Propioniciclava</taxon>
    </lineage>
</organism>
<dbReference type="SUPFAM" id="SSF55729">
    <property type="entry name" value="Acyl-CoA N-acyltransferases (Nat)"/>
    <property type="match status" value="1"/>
</dbReference>
<evidence type="ECO:0000313" key="6">
    <source>
        <dbReference type="EMBL" id="QIK73630.1"/>
    </source>
</evidence>
<dbReference type="PANTHER" id="PTHR43046">
    <property type="entry name" value="GDP-MANNOSE MANNOSYL HYDROLASE"/>
    <property type="match status" value="1"/>
</dbReference>
<evidence type="ECO:0000259" key="5">
    <source>
        <dbReference type="PROSITE" id="PS51462"/>
    </source>
</evidence>
<feature type="domain" description="Nudix hydrolase" evidence="5">
    <location>
        <begin position="73"/>
        <end position="204"/>
    </location>
</feature>
<dbReference type="Pfam" id="PF00293">
    <property type="entry name" value="NUDIX"/>
    <property type="match status" value="1"/>
</dbReference>
<keyword evidence="7" id="KW-1185">Reference proteome</keyword>
<dbReference type="PANTHER" id="PTHR43046:SF14">
    <property type="entry name" value="MUTT_NUDIX FAMILY PROTEIN"/>
    <property type="match status" value="1"/>
</dbReference>
<keyword evidence="3 4" id="KW-0378">Hydrolase</keyword>
<dbReference type="PRINTS" id="PR00502">
    <property type="entry name" value="NUDIXFAMILY"/>
</dbReference>
<evidence type="ECO:0000256" key="3">
    <source>
        <dbReference type="ARBA" id="ARBA00022801"/>
    </source>
</evidence>
<evidence type="ECO:0000256" key="2">
    <source>
        <dbReference type="ARBA" id="ARBA00005582"/>
    </source>
</evidence>
<dbReference type="InterPro" id="IPR000086">
    <property type="entry name" value="NUDIX_hydrolase_dom"/>
</dbReference>
<sequence>MSDREPRRTEERVAADDVEGRRALHRRGFRLEGRLREARPRGDGWVDELVYARLTGDPEGPEAHRHVMNSVTPRKRLIAHALVRDEAGRVLLCETSFKDDWELPGGIVEPGESPRDACAREMVEEMGFAPGVRGVLVVDWLAPYRGWEDAVELVFATDPVVELDKPRLRPDGHEILALHWLTVPEAQAKMTPFGRRGWRPRWRRRTRAPRSTPRRAWSVTDTGELIHASGRHPLRRLAAGAVPAAGLGSPT</sequence>
<dbReference type="CDD" id="cd18876">
    <property type="entry name" value="NUDIX_Hydrolase"/>
    <property type="match status" value="1"/>
</dbReference>
<gene>
    <name evidence="6" type="ORF">G7070_16885</name>
</gene>
<dbReference type="PROSITE" id="PS00893">
    <property type="entry name" value="NUDIX_BOX"/>
    <property type="match status" value="1"/>
</dbReference>
<comment type="similarity">
    <text evidence="2 4">Belongs to the Nudix hydrolase family.</text>
</comment>